<evidence type="ECO:0000313" key="1">
    <source>
        <dbReference type="EMBL" id="HEB43119.1"/>
    </source>
</evidence>
<proteinExistence type="predicted"/>
<name>A0A7C1NVF2_9HYPH</name>
<organism evidence="1">
    <name type="scientific">Agrobacterium albertimagni</name>
    <dbReference type="NCBI Taxonomy" id="147266"/>
    <lineage>
        <taxon>Bacteria</taxon>
        <taxon>Pseudomonadati</taxon>
        <taxon>Pseudomonadota</taxon>
        <taxon>Alphaproteobacteria</taxon>
        <taxon>Hyphomicrobiales</taxon>
        <taxon>Rhizobiaceae</taxon>
        <taxon>Rhizobium/Agrobacterium group</taxon>
        <taxon>Agrobacterium</taxon>
    </lineage>
</organism>
<sequence length="63" mass="7243">MSALLKEETRVDVRPVNRFPAEVYNAHDDVTPEAVRVIRERADERLAGKKWKKIDGVGKRNVI</sequence>
<reference evidence="1" key="1">
    <citation type="journal article" date="2020" name="mSystems">
        <title>Genome- and Community-Level Interaction Insights into Carbon Utilization and Element Cycling Functions of Hydrothermarchaeota in Hydrothermal Sediment.</title>
        <authorList>
            <person name="Zhou Z."/>
            <person name="Liu Y."/>
            <person name="Xu W."/>
            <person name="Pan J."/>
            <person name="Luo Z.H."/>
            <person name="Li M."/>
        </authorList>
    </citation>
    <scope>NUCLEOTIDE SEQUENCE [LARGE SCALE GENOMIC DNA]</scope>
    <source>
        <strain evidence="1">SpSt-243</strain>
    </source>
</reference>
<comment type="caution">
    <text evidence="1">The sequence shown here is derived from an EMBL/GenBank/DDBJ whole genome shotgun (WGS) entry which is preliminary data.</text>
</comment>
<dbReference type="AlphaFoldDB" id="A0A7C1NVF2"/>
<protein>
    <submittedName>
        <fullName evidence="1">Uncharacterized protein</fullName>
    </submittedName>
</protein>
<accession>A0A7C1NVF2</accession>
<dbReference type="EMBL" id="DSKI01000284">
    <property type="protein sequence ID" value="HEB43119.1"/>
    <property type="molecule type" value="Genomic_DNA"/>
</dbReference>
<gene>
    <name evidence="1" type="ORF">ENP70_05330</name>
</gene>